<feature type="transmembrane region" description="Helical" evidence="2">
    <location>
        <begin position="1018"/>
        <end position="1038"/>
    </location>
</feature>
<dbReference type="SUPFAM" id="SSF51126">
    <property type="entry name" value="Pectin lyase-like"/>
    <property type="match status" value="2"/>
</dbReference>
<keyword evidence="2" id="KW-0812">Transmembrane</keyword>
<keyword evidence="6" id="KW-1185">Reference proteome</keyword>
<evidence type="ECO:0000256" key="3">
    <source>
        <dbReference type="SAM" id="SignalP"/>
    </source>
</evidence>
<keyword evidence="2" id="KW-1133">Transmembrane helix</keyword>
<dbReference type="EMBL" id="JAFBBO010000001">
    <property type="protein sequence ID" value="MBM7478776.1"/>
    <property type="molecule type" value="Genomic_DNA"/>
</dbReference>
<gene>
    <name evidence="5" type="ORF">JOD49_001696</name>
</gene>
<protein>
    <recommendedName>
        <fullName evidence="4">Right handed beta helix domain-containing protein</fullName>
    </recommendedName>
</protein>
<evidence type="ECO:0000313" key="6">
    <source>
        <dbReference type="Proteomes" id="UP000698059"/>
    </source>
</evidence>
<dbReference type="Pfam" id="PF13229">
    <property type="entry name" value="Beta_helix"/>
    <property type="match status" value="1"/>
</dbReference>
<feature type="region of interest" description="Disordered" evidence="1">
    <location>
        <begin position="22"/>
        <end position="53"/>
    </location>
</feature>
<evidence type="ECO:0000313" key="5">
    <source>
        <dbReference type="EMBL" id="MBM7478776.1"/>
    </source>
</evidence>
<feature type="chain" id="PRO_5045244877" description="Right handed beta helix domain-containing protein" evidence="3">
    <location>
        <begin position="25"/>
        <end position="1048"/>
    </location>
</feature>
<keyword evidence="3" id="KW-0732">Signal</keyword>
<dbReference type="InterPro" id="IPR012334">
    <property type="entry name" value="Pectin_lyas_fold"/>
</dbReference>
<reference evidence="5 6" key="1">
    <citation type="submission" date="2021-01" db="EMBL/GenBank/DDBJ databases">
        <title>Sequencing the genomes of 1000 actinobacteria strains.</title>
        <authorList>
            <person name="Klenk H.-P."/>
        </authorList>
    </citation>
    <scope>NUCLEOTIDE SEQUENCE [LARGE SCALE GENOMIC DNA]</scope>
    <source>
        <strain evidence="5 6">DSM 46000</strain>
    </source>
</reference>
<name>A0ABS2LED1_9CELL</name>
<comment type="caution">
    <text evidence="5">The sequence shown here is derived from an EMBL/GenBank/DDBJ whole genome shotgun (WGS) entry which is preliminary data.</text>
</comment>
<evidence type="ECO:0000259" key="4">
    <source>
        <dbReference type="Pfam" id="PF13229"/>
    </source>
</evidence>
<dbReference type="Gene3D" id="2.160.20.10">
    <property type="entry name" value="Single-stranded right-handed beta-helix, Pectin lyase-like"/>
    <property type="match status" value="2"/>
</dbReference>
<evidence type="ECO:0000256" key="2">
    <source>
        <dbReference type="SAM" id="Phobius"/>
    </source>
</evidence>
<organism evidence="5 6">
    <name type="scientific">Oerskovia jenensis</name>
    <dbReference type="NCBI Taxonomy" id="162169"/>
    <lineage>
        <taxon>Bacteria</taxon>
        <taxon>Bacillati</taxon>
        <taxon>Actinomycetota</taxon>
        <taxon>Actinomycetes</taxon>
        <taxon>Micrococcales</taxon>
        <taxon>Cellulomonadaceae</taxon>
        <taxon>Oerskovia</taxon>
    </lineage>
</organism>
<feature type="compositionally biased region" description="Low complexity" evidence="1">
    <location>
        <begin position="43"/>
        <end position="53"/>
    </location>
</feature>
<dbReference type="InterPro" id="IPR039448">
    <property type="entry name" value="Beta_helix"/>
</dbReference>
<evidence type="ECO:0000256" key="1">
    <source>
        <dbReference type="SAM" id="MobiDB-lite"/>
    </source>
</evidence>
<feature type="compositionally biased region" description="Low complexity" evidence="1">
    <location>
        <begin position="22"/>
        <end position="34"/>
    </location>
</feature>
<proteinExistence type="predicted"/>
<feature type="signal peptide" evidence="3">
    <location>
        <begin position="1"/>
        <end position="24"/>
    </location>
</feature>
<keyword evidence="2" id="KW-0472">Membrane</keyword>
<dbReference type="Proteomes" id="UP000698059">
    <property type="component" value="Unassembled WGS sequence"/>
</dbReference>
<dbReference type="RefSeq" id="WP_205306793.1">
    <property type="nucleotide sequence ID" value="NZ_BAAAVF010000012.1"/>
</dbReference>
<sequence length="1048" mass="103792">MIGVAALLGVGVVAGAPVTAPALAASPPDTVDTGDPPPPADPTTPDGLEGPAAVPDETVVEVPPTAPGVVPNANTLPVAWVGTPDQRPGTPALLTLQAAINAAPAGATVSFDPNDYAFTGTITVPRAVTLDSSSASTLYTRFTVSGGGLTLDDDVTIGAANTGAIVSVTASDVVLSNLTIRNPTPVARPTGVQLGANVTGVVIDGLDMDGANAVSSFGVNLTTGAARITGARIVGVATGITATAASTAGGVVVSGGTISASTSGISLGTTTTPSVSGVSVTSTPSSVGTGIDLSNSSGALVDAVTVTGFARGIGTAPANTRTGPTITGAVVEESTREGISLGATTGARVSDARIRLPDLSSPNPPTPSTPSTGILTLLATGVVIERPTITSATYGITTSAANTGAGPTITDPTITALGGITLGSTQNAVVTGAVLDAGTWGPTGTGINLVNAGRVTVSDVSATGFLYAIGAQSNFDEATSDRVDISISDIDVVGAPDASSGVYLLGARNATITRVTANLTGAALVIHQSIGVTAQDITVTGHEGPTSVTGAAILRAYGSQDVDVDRSSIDAGSYGFFYSATDGSTVTNATVANLVEYGVYGRSVANLDVSATTFTGNSGVGLFVVTTPANGISHDIAVHDSTMTDNDGGIRVLQGTTGVQVVRNTVSGQPDVVSAGPAHDLLVADNTISQTGGDGLAAISVAPSWADGALPDSYSSSDVRVTGNAFTGGGTWIQVGTADPGSPEAARRTLRDDVLVTGNSFPAASAAIRTYANAVVGEDSAPALARALPVDGPVAVDARDHGTPNDWGSACRATGFLDGVSYYDGGGAEVHELTEAPVLYPMSCIDLSLTQALAVDPDAVRRAGDLVTWTLTPHNAGPRVAPAGWTVTQLLPDGATLVSMSGDGYTVDGTTATATGDLPVDADGPPLTVTARVIAPAPGAGSMRDVAYVTPAPDTDLDEDGFVDPVVERFSPLVVPTIDTDTDTSPTDNDAQGVWSTVGDTVPGRGGASTLPTTGADAALAALAALLLLGTGIAVTTLSRRPQRLAEK</sequence>
<dbReference type="SMART" id="SM00710">
    <property type="entry name" value="PbH1"/>
    <property type="match status" value="16"/>
</dbReference>
<feature type="domain" description="Right handed beta helix" evidence="4">
    <location>
        <begin position="500"/>
        <end position="666"/>
    </location>
</feature>
<accession>A0ABS2LED1</accession>
<dbReference type="InterPro" id="IPR006626">
    <property type="entry name" value="PbH1"/>
</dbReference>
<dbReference type="InterPro" id="IPR011050">
    <property type="entry name" value="Pectin_lyase_fold/virulence"/>
</dbReference>